<dbReference type="InterPro" id="IPR047021">
    <property type="entry name" value="REXO1/3/4-like"/>
</dbReference>
<organism evidence="7 8">
    <name type="scientific">Cyclotella cryptica</name>
    <dbReference type="NCBI Taxonomy" id="29204"/>
    <lineage>
        <taxon>Eukaryota</taxon>
        <taxon>Sar</taxon>
        <taxon>Stramenopiles</taxon>
        <taxon>Ochrophyta</taxon>
        <taxon>Bacillariophyta</taxon>
        <taxon>Coscinodiscophyceae</taxon>
        <taxon>Thalassiosirophycidae</taxon>
        <taxon>Stephanodiscales</taxon>
        <taxon>Stephanodiscaceae</taxon>
        <taxon>Cyclotella</taxon>
    </lineage>
</organism>
<evidence type="ECO:0000313" key="7">
    <source>
        <dbReference type="EMBL" id="KAL3790997.1"/>
    </source>
</evidence>
<evidence type="ECO:0000256" key="1">
    <source>
        <dbReference type="ARBA" id="ARBA00022552"/>
    </source>
</evidence>
<dbReference type="PANTHER" id="PTHR12801">
    <property type="entry name" value="RNA EXONUCLEASE REXO1 / RECO3 FAMILY MEMBER-RELATED"/>
    <property type="match status" value="1"/>
</dbReference>
<feature type="compositionally biased region" description="Polar residues" evidence="5">
    <location>
        <begin position="1"/>
        <end position="18"/>
    </location>
</feature>
<keyword evidence="2" id="KW-0540">Nuclease</keyword>
<dbReference type="Gene3D" id="3.30.420.10">
    <property type="entry name" value="Ribonuclease H-like superfamily/Ribonuclease H"/>
    <property type="match status" value="1"/>
</dbReference>
<accession>A0ABD3PT15</accession>
<reference evidence="7 8" key="1">
    <citation type="journal article" date="2020" name="G3 (Bethesda)">
        <title>Improved Reference Genome for Cyclotella cryptica CCMP332, a Model for Cell Wall Morphogenesis, Salinity Adaptation, and Lipid Production in Diatoms (Bacillariophyta).</title>
        <authorList>
            <person name="Roberts W.R."/>
            <person name="Downey K.M."/>
            <person name="Ruck E.C."/>
            <person name="Traller J.C."/>
            <person name="Alverson A.J."/>
        </authorList>
    </citation>
    <scope>NUCLEOTIDE SEQUENCE [LARGE SCALE GENOMIC DNA]</scope>
    <source>
        <strain evidence="7 8">CCMP332</strain>
    </source>
</reference>
<gene>
    <name evidence="7" type="ORF">HJC23_002986</name>
</gene>
<dbReference type="InterPro" id="IPR013520">
    <property type="entry name" value="Ribonucl_H"/>
</dbReference>
<dbReference type="GO" id="GO:0004518">
    <property type="term" value="F:nuclease activity"/>
    <property type="evidence" value="ECO:0007669"/>
    <property type="project" value="UniProtKB-KW"/>
</dbReference>
<evidence type="ECO:0000256" key="5">
    <source>
        <dbReference type="SAM" id="MobiDB-lite"/>
    </source>
</evidence>
<feature type="compositionally biased region" description="Basic and acidic residues" evidence="5">
    <location>
        <begin position="19"/>
        <end position="29"/>
    </location>
</feature>
<comment type="function">
    <text evidence="4">Exoribonuclease involved in ribosome biosynthesis. Involved in the processing of ITS1, the internal transcribed spacer localized between the 18S and 5.8S rRNAs.</text>
</comment>
<dbReference type="InterPro" id="IPR036397">
    <property type="entry name" value="RNaseH_sf"/>
</dbReference>
<evidence type="ECO:0000259" key="6">
    <source>
        <dbReference type="SMART" id="SM00479"/>
    </source>
</evidence>
<dbReference type="GO" id="GO:0006364">
    <property type="term" value="P:rRNA processing"/>
    <property type="evidence" value="ECO:0007669"/>
    <property type="project" value="UniProtKB-KW"/>
</dbReference>
<protein>
    <recommendedName>
        <fullName evidence="6">Exonuclease domain-containing protein</fullName>
    </recommendedName>
</protein>
<dbReference type="InterPro" id="IPR012337">
    <property type="entry name" value="RNaseH-like_sf"/>
</dbReference>
<proteinExistence type="predicted"/>
<name>A0ABD3PT15_9STRA</name>
<feature type="domain" description="Exonuclease" evidence="6">
    <location>
        <begin position="135"/>
        <end position="351"/>
    </location>
</feature>
<sequence>MRLILISQQSRRTPTNERSSGRQRSERVAKDSFRVRRSNLLEISGRGGNRKRLKQRKQYRCSDASLERDSSAHILWPVRIILAFKDASSYLIGIISRFIHRAESLPSNNASLIETTYSTPMPPTISMEGYYDNVKVVGLDCEMVGGGKGGMKSLLARCSVVTLDCIPIKVSNEEETCYNNMSQNLVVIYDKYVIPKGRIKDYRTQWSGITKDTYSSNENSIPIVTFHQCQKEVTELFSSIDGKSVVVVGHALENDFDALEIKHPRTLTRDTAFYRPYMRQVRRRLFPRKLSTLSSEELGIEIQQEPQFVEQNETADVPNQNNYSLSIGHSSVEDAAAALKLYWHRCQHWERSLRYPLLPSTSGSSTTGIRWPPLKCMYLDCCNLPLGLRGVDFKEILGVKDEAQHEGGQVVSAKSARLVSRHSTRGDKSSAAIDFLPYFKSSLLPGTQPQIESIVIVFDGAKFRDITKKQHRARLTDGYNTKRFHLESPKDHGVVGIEITEDGSSADDVLFHKCFNAYADRPVGKVVSLNEAADILSNKISDENDLLDSYVVIRRKAGGSKTHRRLFDKLHLRRANEGALCLSGLTANLHNDSWKTVRELRRERGVEKVVECELRGRDELTHVVVTDDVFLTERLVQLGTVLVLSYRQMENMF</sequence>
<evidence type="ECO:0000256" key="3">
    <source>
        <dbReference type="ARBA" id="ARBA00022801"/>
    </source>
</evidence>
<evidence type="ECO:0000313" key="8">
    <source>
        <dbReference type="Proteomes" id="UP001516023"/>
    </source>
</evidence>
<dbReference type="SUPFAM" id="SSF53098">
    <property type="entry name" value="Ribonuclease H-like"/>
    <property type="match status" value="1"/>
</dbReference>
<dbReference type="PANTHER" id="PTHR12801:SF45">
    <property type="entry name" value="RNA EXONUCLEASE 4"/>
    <property type="match status" value="1"/>
</dbReference>
<dbReference type="GO" id="GO:0016787">
    <property type="term" value="F:hydrolase activity"/>
    <property type="evidence" value="ECO:0007669"/>
    <property type="project" value="UniProtKB-KW"/>
</dbReference>
<comment type="caution">
    <text evidence="7">The sequence shown here is derived from an EMBL/GenBank/DDBJ whole genome shotgun (WGS) entry which is preliminary data.</text>
</comment>
<dbReference type="AlphaFoldDB" id="A0ABD3PT15"/>
<dbReference type="SMART" id="SM00479">
    <property type="entry name" value="EXOIII"/>
    <property type="match status" value="1"/>
</dbReference>
<keyword evidence="3" id="KW-0378">Hydrolase</keyword>
<evidence type="ECO:0000256" key="4">
    <source>
        <dbReference type="ARBA" id="ARBA00025599"/>
    </source>
</evidence>
<keyword evidence="8" id="KW-1185">Reference proteome</keyword>
<keyword evidence="1" id="KW-0698">rRNA processing</keyword>
<dbReference type="EMBL" id="JABMIG020000119">
    <property type="protein sequence ID" value="KAL3790997.1"/>
    <property type="molecule type" value="Genomic_DNA"/>
</dbReference>
<dbReference type="Proteomes" id="UP001516023">
    <property type="component" value="Unassembled WGS sequence"/>
</dbReference>
<feature type="region of interest" description="Disordered" evidence="5">
    <location>
        <begin position="1"/>
        <end position="29"/>
    </location>
</feature>
<evidence type="ECO:0000256" key="2">
    <source>
        <dbReference type="ARBA" id="ARBA00022722"/>
    </source>
</evidence>